<dbReference type="Gene3D" id="3.60.21.10">
    <property type="match status" value="1"/>
</dbReference>
<gene>
    <name evidence="2" type="ORF">SAMN05421636_101160</name>
</gene>
<keyword evidence="3" id="KW-1185">Reference proteome</keyword>
<dbReference type="AlphaFoldDB" id="A0A1G6W4J1"/>
<dbReference type="Pfam" id="PF00149">
    <property type="entry name" value="Metallophos"/>
    <property type="match status" value="1"/>
</dbReference>
<dbReference type="SUPFAM" id="SSF56300">
    <property type="entry name" value="Metallo-dependent phosphatases"/>
    <property type="match status" value="1"/>
</dbReference>
<dbReference type="InterPro" id="IPR004843">
    <property type="entry name" value="Calcineurin-like_PHP"/>
</dbReference>
<dbReference type="STRING" id="641691.SAMN05421636_101160"/>
<dbReference type="InterPro" id="IPR029052">
    <property type="entry name" value="Metallo-depent_PP-like"/>
</dbReference>
<dbReference type="PANTHER" id="PTHR39323">
    <property type="entry name" value="BLR1149 PROTEIN"/>
    <property type="match status" value="1"/>
</dbReference>
<dbReference type="NCBIfam" id="TIGR04123">
    <property type="entry name" value="P_estr_lig_assc"/>
    <property type="match status" value="1"/>
</dbReference>
<accession>A0A1G6W4J1</accession>
<reference evidence="2 3" key="1">
    <citation type="submission" date="2016-10" db="EMBL/GenBank/DDBJ databases">
        <authorList>
            <person name="de Groot N.N."/>
        </authorList>
    </citation>
    <scope>NUCLEOTIDE SEQUENCE [LARGE SCALE GENOMIC DNA]</scope>
    <source>
        <strain evidence="2 3">DSM 23421</strain>
    </source>
</reference>
<dbReference type="PANTHER" id="PTHR39323:SF1">
    <property type="entry name" value="BLR1149 PROTEIN"/>
    <property type="match status" value="1"/>
</dbReference>
<protein>
    <submittedName>
        <fullName evidence="2">Putative phosphoesterase</fullName>
    </submittedName>
</protein>
<dbReference type="InterPro" id="IPR026336">
    <property type="entry name" value="PdeM-like"/>
</dbReference>
<sequence length="231" mass="26184">MSIVPLTSMNTQSIEIKNKKFIMHPSGVLFWDEKSILLISDVHLGKVSHFRKFGAAVPQKAIYKNFDLLGEAIAFFKPEYLIFMGDLFHSSLNKEWQLFEKWTVTVDSNIILVVGNHDIISPLNYEDLGIQVVSEIQLDGFLLTHHPEERDGFFNFCGHVHPSIRMVGLGRQSARLRCFFKTENQLLLPAFGEFTGSHALKPVEGCEVFALLGDMVLPVPFKEKEPRGPLL</sequence>
<dbReference type="RefSeq" id="WP_245726414.1">
    <property type="nucleotide sequence ID" value="NZ_FNAO01000001.1"/>
</dbReference>
<name>A0A1G6W4J1_9FLAO</name>
<organism evidence="2 3">
    <name type="scientific">Pricia antarctica</name>
    <dbReference type="NCBI Taxonomy" id="641691"/>
    <lineage>
        <taxon>Bacteria</taxon>
        <taxon>Pseudomonadati</taxon>
        <taxon>Bacteroidota</taxon>
        <taxon>Flavobacteriia</taxon>
        <taxon>Flavobacteriales</taxon>
        <taxon>Flavobacteriaceae</taxon>
        <taxon>Pricia</taxon>
    </lineage>
</organism>
<dbReference type="EMBL" id="FNAO01000001">
    <property type="protein sequence ID" value="SDD59955.1"/>
    <property type="molecule type" value="Genomic_DNA"/>
</dbReference>
<dbReference type="GO" id="GO:0016787">
    <property type="term" value="F:hydrolase activity"/>
    <property type="evidence" value="ECO:0007669"/>
    <property type="project" value="InterPro"/>
</dbReference>
<proteinExistence type="predicted"/>
<dbReference type="Proteomes" id="UP000199109">
    <property type="component" value="Unassembled WGS sequence"/>
</dbReference>
<evidence type="ECO:0000313" key="2">
    <source>
        <dbReference type="EMBL" id="SDD59955.1"/>
    </source>
</evidence>
<evidence type="ECO:0000313" key="3">
    <source>
        <dbReference type="Proteomes" id="UP000199109"/>
    </source>
</evidence>
<evidence type="ECO:0000259" key="1">
    <source>
        <dbReference type="Pfam" id="PF00149"/>
    </source>
</evidence>
<feature type="domain" description="Calcineurin-like phosphoesterase" evidence="1">
    <location>
        <begin position="35"/>
        <end position="125"/>
    </location>
</feature>